<dbReference type="Proteomes" id="UP000807159">
    <property type="component" value="Chromosome 17"/>
</dbReference>
<dbReference type="AlphaFoldDB" id="A0A8T2WTE2"/>
<dbReference type="EMBL" id="JACEGQ020000017">
    <property type="protein sequence ID" value="KAH8484108.1"/>
    <property type="molecule type" value="Genomic_DNA"/>
</dbReference>
<comment type="caution">
    <text evidence="1">The sequence shown here is derived from an EMBL/GenBank/DDBJ whole genome shotgun (WGS) entry which is preliminary data.</text>
</comment>
<keyword evidence="2" id="KW-1185">Reference proteome</keyword>
<organism evidence="1 2">
    <name type="scientific">Populus deltoides</name>
    <name type="common">Eastern poplar</name>
    <name type="synonym">Eastern cottonwood</name>
    <dbReference type="NCBI Taxonomy" id="3696"/>
    <lineage>
        <taxon>Eukaryota</taxon>
        <taxon>Viridiplantae</taxon>
        <taxon>Streptophyta</taxon>
        <taxon>Embryophyta</taxon>
        <taxon>Tracheophyta</taxon>
        <taxon>Spermatophyta</taxon>
        <taxon>Magnoliopsida</taxon>
        <taxon>eudicotyledons</taxon>
        <taxon>Gunneridae</taxon>
        <taxon>Pentapetalae</taxon>
        <taxon>rosids</taxon>
        <taxon>fabids</taxon>
        <taxon>Malpighiales</taxon>
        <taxon>Salicaceae</taxon>
        <taxon>Saliceae</taxon>
        <taxon>Populus</taxon>
    </lineage>
</organism>
<protein>
    <submittedName>
        <fullName evidence="1">Uncharacterized protein</fullName>
    </submittedName>
</protein>
<evidence type="ECO:0000313" key="2">
    <source>
        <dbReference type="Proteomes" id="UP000807159"/>
    </source>
</evidence>
<reference evidence="1" key="1">
    <citation type="journal article" date="2021" name="J. Hered.">
        <title>Genome Assembly of Salicaceae Populus deltoides (Eastern Cottonwood) I-69 Based on Nanopore Sequencing and Hi-C Technologies.</title>
        <authorList>
            <person name="Bai S."/>
            <person name="Wu H."/>
            <person name="Zhang J."/>
            <person name="Pan Z."/>
            <person name="Zhao W."/>
            <person name="Li Z."/>
            <person name="Tong C."/>
        </authorList>
    </citation>
    <scope>NUCLEOTIDE SEQUENCE</scope>
    <source>
        <tissue evidence="1">Leaf</tissue>
    </source>
</reference>
<accession>A0A8T2WTE2</accession>
<sequence>MVGNDFGFGIGQDLTGGNLGKVGNLCDIGLGRGGDLELVDGGVSSFGGDMEVGGGGVSSFGGDMEVGGGNVGGSTVTGGVFGGFGGVNTEMLGGTSDNVGGPNVSAGDGSVGTDVVGVEVKFGGKGGNLGLGNGGTFLA</sequence>
<gene>
    <name evidence="1" type="ORF">H0E87_028511</name>
</gene>
<evidence type="ECO:0000313" key="1">
    <source>
        <dbReference type="EMBL" id="KAH8484108.1"/>
    </source>
</evidence>
<proteinExistence type="predicted"/>
<name>A0A8T2WTE2_POPDE</name>